<dbReference type="RefSeq" id="WP_377384229.1">
    <property type="nucleotide sequence ID" value="NZ_JBHSAN010000002.1"/>
</dbReference>
<keyword evidence="6" id="KW-1003">Cell membrane</keyword>
<sequence length="272" mass="28880">MTTAVAPRSVAGVRQGLLDTWTITLRELQHWRNRPGVIAFGWLFPVLLAGMFIGLLGGALGATTGGSYVDFVMPGVFAMAMFFGLESTMTAVSLDASKGVTERFRSLPVSGVAVLAGRCLADMLHSLVGLAVVVVAGLLFGWRPDAAPLAIGAALALLLALRFAMLWIGMFIGLRVKNQEAIVAVQVAMWPLLFLSGVFVDTATMPRWLGMIADANPLTATVTAIRDLVGAPGAGGTSWVAESAPWPAVLWPAVLVAVFLPLAARTWRRLRR</sequence>
<proteinExistence type="inferred from homology"/>
<keyword evidence="4 6" id="KW-0472">Membrane</keyword>
<evidence type="ECO:0000256" key="6">
    <source>
        <dbReference type="RuleBase" id="RU361157"/>
    </source>
</evidence>
<evidence type="ECO:0000256" key="3">
    <source>
        <dbReference type="ARBA" id="ARBA00022989"/>
    </source>
</evidence>
<dbReference type="Pfam" id="PF01061">
    <property type="entry name" value="ABC2_membrane"/>
    <property type="match status" value="1"/>
</dbReference>
<comment type="caution">
    <text evidence="8">The sequence shown here is derived from an EMBL/GenBank/DDBJ whole genome shotgun (WGS) entry which is preliminary data.</text>
</comment>
<feature type="transmembrane region" description="Helical" evidence="6">
    <location>
        <begin position="115"/>
        <end position="140"/>
    </location>
</feature>
<evidence type="ECO:0000256" key="2">
    <source>
        <dbReference type="ARBA" id="ARBA00022692"/>
    </source>
</evidence>
<dbReference type="InterPro" id="IPR013525">
    <property type="entry name" value="ABC2_TM"/>
</dbReference>
<dbReference type="InterPro" id="IPR051784">
    <property type="entry name" value="Nod_factor_ABC_transporter"/>
</dbReference>
<keyword evidence="6" id="KW-0813">Transport</keyword>
<evidence type="ECO:0000256" key="4">
    <source>
        <dbReference type="ARBA" id="ARBA00023136"/>
    </source>
</evidence>
<feature type="transmembrane region" description="Helical" evidence="6">
    <location>
        <begin position="248"/>
        <end position="267"/>
    </location>
</feature>
<accession>A0ABW5WDA7</accession>
<comment type="subcellular location">
    <subcellularLocation>
        <location evidence="6">Cell membrane</location>
        <topology evidence="6">Multi-pass membrane protein</topology>
    </subcellularLocation>
    <subcellularLocation>
        <location evidence="1">Membrane</location>
        <topology evidence="1">Multi-pass membrane protein</topology>
    </subcellularLocation>
</comment>
<evidence type="ECO:0000256" key="1">
    <source>
        <dbReference type="ARBA" id="ARBA00004141"/>
    </source>
</evidence>
<dbReference type="InterPro" id="IPR000412">
    <property type="entry name" value="ABC_2_transport"/>
</dbReference>
<dbReference type="PROSITE" id="PS51012">
    <property type="entry name" value="ABC_TM2"/>
    <property type="match status" value="1"/>
</dbReference>
<dbReference type="Proteomes" id="UP001597478">
    <property type="component" value="Unassembled WGS sequence"/>
</dbReference>
<evidence type="ECO:0000256" key="5">
    <source>
        <dbReference type="ARBA" id="ARBA00023251"/>
    </source>
</evidence>
<dbReference type="PANTHER" id="PTHR43229:SF2">
    <property type="entry name" value="NODULATION PROTEIN J"/>
    <property type="match status" value="1"/>
</dbReference>
<feature type="transmembrane region" description="Helical" evidence="6">
    <location>
        <begin position="71"/>
        <end position="94"/>
    </location>
</feature>
<evidence type="ECO:0000313" key="9">
    <source>
        <dbReference type="Proteomes" id="UP001597478"/>
    </source>
</evidence>
<evidence type="ECO:0000259" key="7">
    <source>
        <dbReference type="PROSITE" id="PS51012"/>
    </source>
</evidence>
<gene>
    <name evidence="8" type="ORF">ACFS2C_21625</name>
</gene>
<feature type="domain" description="ABC transmembrane type-2" evidence="7">
    <location>
        <begin position="36"/>
        <end position="270"/>
    </location>
</feature>
<dbReference type="InterPro" id="IPR047817">
    <property type="entry name" value="ABC2_TM_bact-type"/>
</dbReference>
<keyword evidence="9" id="KW-1185">Reference proteome</keyword>
<dbReference type="PANTHER" id="PTHR43229">
    <property type="entry name" value="NODULATION PROTEIN J"/>
    <property type="match status" value="1"/>
</dbReference>
<feature type="transmembrane region" description="Helical" evidence="6">
    <location>
        <begin position="36"/>
        <end position="59"/>
    </location>
</feature>
<organism evidence="8 9">
    <name type="scientific">Prauserella oleivorans</name>
    <dbReference type="NCBI Taxonomy" id="1478153"/>
    <lineage>
        <taxon>Bacteria</taxon>
        <taxon>Bacillati</taxon>
        <taxon>Actinomycetota</taxon>
        <taxon>Actinomycetes</taxon>
        <taxon>Pseudonocardiales</taxon>
        <taxon>Pseudonocardiaceae</taxon>
        <taxon>Prauserella</taxon>
    </lineage>
</organism>
<feature type="transmembrane region" description="Helical" evidence="6">
    <location>
        <begin position="146"/>
        <end position="169"/>
    </location>
</feature>
<name>A0ABW5WDA7_9PSEU</name>
<keyword evidence="2 6" id="KW-0812">Transmembrane</keyword>
<comment type="similarity">
    <text evidence="6">Belongs to the ABC-2 integral membrane protein family.</text>
</comment>
<keyword evidence="5" id="KW-0046">Antibiotic resistance</keyword>
<reference evidence="9" key="1">
    <citation type="journal article" date="2019" name="Int. J. Syst. Evol. Microbiol.">
        <title>The Global Catalogue of Microorganisms (GCM) 10K type strain sequencing project: providing services to taxonomists for standard genome sequencing and annotation.</title>
        <authorList>
            <consortium name="The Broad Institute Genomics Platform"/>
            <consortium name="The Broad Institute Genome Sequencing Center for Infectious Disease"/>
            <person name="Wu L."/>
            <person name="Ma J."/>
        </authorList>
    </citation>
    <scope>NUCLEOTIDE SEQUENCE [LARGE SCALE GENOMIC DNA]</scope>
    <source>
        <strain evidence="9">IBRC-M 10906</strain>
    </source>
</reference>
<dbReference type="PIRSF" id="PIRSF006648">
    <property type="entry name" value="DrrB"/>
    <property type="match status" value="1"/>
</dbReference>
<evidence type="ECO:0000313" key="8">
    <source>
        <dbReference type="EMBL" id="MFD2801993.1"/>
    </source>
</evidence>
<keyword evidence="3 6" id="KW-1133">Transmembrane helix</keyword>
<dbReference type="EMBL" id="JBHUOF010000040">
    <property type="protein sequence ID" value="MFD2801993.1"/>
    <property type="molecule type" value="Genomic_DNA"/>
</dbReference>
<feature type="transmembrane region" description="Helical" evidence="6">
    <location>
        <begin position="181"/>
        <end position="200"/>
    </location>
</feature>
<protein>
    <recommendedName>
        <fullName evidence="6">Transport permease protein</fullName>
    </recommendedName>
</protein>